<dbReference type="Pfam" id="PF02188">
    <property type="entry name" value="GoLoco"/>
    <property type="match status" value="2"/>
</dbReference>
<feature type="compositionally biased region" description="Polar residues" evidence="4">
    <location>
        <begin position="141"/>
        <end position="170"/>
    </location>
</feature>
<evidence type="ECO:0000313" key="5">
    <source>
        <dbReference type="EMBL" id="KFO22965.1"/>
    </source>
</evidence>
<dbReference type="AlphaFoldDB" id="A0A091CYH9"/>
<dbReference type="Gene3D" id="1.25.40.10">
    <property type="entry name" value="Tetratricopeptide repeat domain"/>
    <property type="match status" value="1"/>
</dbReference>
<evidence type="ECO:0000256" key="1">
    <source>
        <dbReference type="ARBA" id="ARBA00022553"/>
    </source>
</evidence>
<dbReference type="InterPro" id="IPR042168">
    <property type="entry name" value="Pcp2"/>
</dbReference>
<dbReference type="STRING" id="885580.ENSFDAP00000020205"/>
<gene>
    <name evidence="5" type="ORF">H920_15615</name>
</gene>
<name>A0A091CYH9_FUKDA</name>
<dbReference type="EMBL" id="KN123867">
    <property type="protein sequence ID" value="KFO22965.1"/>
    <property type="molecule type" value="Genomic_DNA"/>
</dbReference>
<dbReference type="GO" id="GO:0005085">
    <property type="term" value="F:guanyl-nucleotide exchange factor activity"/>
    <property type="evidence" value="ECO:0007669"/>
    <property type="project" value="InterPro"/>
</dbReference>
<dbReference type="SMART" id="SM00390">
    <property type="entry name" value="GoLoco"/>
    <property type="match status" value="2"/>
</dbReference>
<reference evidence="5 6" key="1">
    <citation type="submission" date="2013-11" db="EMBL/GenBank/DDBJ databases">
        <title>The Damaraland mole rat (Fukomys damarensis) genome and evolution of African mole rats.</title>
        <authorList>
            <person name="Gladyshev V.N."/>
            <person name="Fang X."/>
        </authorList>
    </citation>
    <scope>NUCLEOTIDE SEQUENCE [LARGE SCALE GENOMIC DNA]</scope>
    <source>
        <tissue evidence="5">Liver</tissue>
    </source>
</reference>
<keyword evidence="2" id="KW-0677">Repeat</keyword>
<keyword evidence="6" id="KW-1185">Reference proteome</keyword>
<evidence type="ECO:0000256" key="2">
    <source>
        <dbReference type="ARBA" id="ARBA00022737"/>
    </source>
</evidence>
<dbReference type="InterPro" id="IPR003109">
    <property type="entry name" value="GoLoco_motif"/>
</dbReference>
<evidence type="ECO:0000313" key="6">
    <source>
        <dbReference type="Proteomes" id="UP000028990"/>
    </source>
</evidence>
<dbReference type="Proteomes" id="UP000028990">
    <property type="component" value="Unassembled WGS sequence"/>
</dbReference>
<keyword evidence="1" id="KW-0597">Phosphoprotein</keyword>
<dbReference type="eggNOG" id="KOG1130">
    <property type="taxonomic scope" value="Eukaryota"/>
</dbReference>
<dbReference type="OrthoDB" id="286233at2759"/>
<organism evidence="5 6">
    <name type="scientific">Fukomys damarensis</name>
    <name type="common">Damaraland mole rat</name>
    <name type="synonym">Cryptomys damarensis</name>
    <dbReference type="NCBI Taxonomy" id="885580"/>
    <lineage>
        <taxon>Eukaryota</taxon>
        <taxon>Metazoa</taxon>
        <taxon>Chordata</taxon>
        <taxon>Craniata</taxon>
        <taxon>Vertebrata</taxon>
        <taxon>Euteleostomi</taxon>
        <taxon>Mammalia</taxon>
        <taxon>Eutheria</taxon>
        <taxon>Euarchontoglires</taxon>
        <taxon>Glires</taxon>
        <taxon>Rodentia</taxon>
        <taxon>Hystricomorpha</taxon>
        <taxon>Bathyergidae</taxon>
        <taxon>Fukomys</taxon>
    </lineage>
</organism>
<comment type="function">
    <text evidence="3">May function as a cell-type specific modulator for G protein-mediated cell signaling.</text>
</comment>
<protein>
    <submittedName>
        <fullName evidence="5">Purkinje cell protein 2</fullName>
    </submittedName>
</protein>
<accession>A0A091CYH9</accession>
<dbReference type="FunFam" id="1.25.40.10:FF:000204">
    <property type="entry name" value="Purkinje cell protein 2 homolog"/>
    <property type="match status" value="1"/>
</dbReference>
<dbReference type="PROSITE" id="PS50877">
    <property type="entry name" value="GOLOCO"/>
    <property type="match status" value="2"/>
</dbReference>
<dbReference type="PANTHER" id="PTHR47503">
    <property type="entry name" value="PURKINJE CELL PROTEIN 2"/>
    <property type="match status" value="1"/>
</dbReference>
<dbReference type="InterPro" id="IPR011990">
    <property type="entry name" value="TPR-like_helical_dom_sf"/>
</dbReference>
<feature type="region of interest" description="Disordered" evidence="4">
    <location>
        <begin position="71"/>
        <end position="101"/>
    </location>
</feature>
<dbReference type="PANTHER" id="PTHR47503:SF1">
    <property type="entry name" value="PURKINJE CELL PROTEIN 2 HOMOLOG"/>
    <property type="match status" value="1"/>
</dbReference>
<proteinExistence type="predicted"/>
<evidence type="ECO:0000256" key="3">
    <source>
        <dbReference type="ARBA" id="ARBA00057901"/>
    </source>
</evidence>
<evidence type="ECO:0000256" key="4">
    <source>
        <dbReference type="SAM" id="MobiDB-lite"/>
    </source>
</evidence>
<feature type="region of interest" description="Disordered" evidence="4">
    <location>
        <begin position="118"/>
        <end position="170"/>
    </location>
</feature>
<sequence length="170" mass="18275">MLSCTDGPLRWDHVKWCCGPEPLGWRAGIGKETVSFGSSSAAQRSAASRTMAGSPDQEGFFNLLSHVQGDRMEEQRCSLQAGPGQNPQSQGDPAPEMDSLMDILASTQGRRMDDQRVMVSALPGFQPLGPKDGVQKRAGTLSPQPLLTPQDPASLSFRRNSSPQPQTQAP</sequence>